<evidence type="ECO:0000313" key="3">
    <source>
        <dbReference type="EMBL" id="VDI39298.1"/>
    </source>
</evidence>
<organism evidence="3 4">
    <name type="scientific">Mytilus galloprovincialis</name>
    <name type="common">Mediterranean mussel</name>
    <dbReference type="NCBI Taxonomy" id="29158"/>
    <lineage>
        <taxon>Eukaryota</taxon>
        <taxon>Metazoa</taxon>
        <taxon>Spiralia</taxon>
        <taxon>Lophotrochozoa</taxon>
        <taxon>Mollusca</taxon>
        <taxon>Bivalvia</taxon>
        <taxon>Autobranchia</taxon>
        <taxon>Pteriomorphia</taxon>
        <taxon>Mytilida</taxon>
        <taxon>Mytiloidea</taxon>
        <taxon>Mytilidae</taxon>
        <taxon>Mytilinae</taxon>
        <taxon>Mytilus</taxon>
    </lineage>
</organism>
<gene>
    <name evidence="3" type="ORF">MGAL_10B037344</name>
</gene>
<keyword evidence="1" id="KW-0862">Zinc</keyword>
<protein>
    <recommendedName>
        <fullName evidence="2">B box-type domain-containing protein</fullName>
    </recommendedName>
</protein>
<dbReference type="Pfam" id="PF06739">
    <property type="entry name" value="SBBP"/>
    <property type="match status" value="1"/>
</dbReference>
<dbReference type="AlphaFoldDB" id="A0A8B6ESU3"/>
<feature type="domain" description="B box-type" evidence="2">
    <location>
        <begin position="72"/>
        <end position="121"/>
    </location>
</feature>
<keyword evidence="1" id="KW-0479">Metal-binding</keyword>
<dbReference type="OrthoDB" id="6043843at2759"/>
<sequence>MSAELCAGCFRDGLETSADLWCTTCSEHVCKSCADVHKKLSSPHNIVKREIQNSQDFPKQTSLRESAANVHSSTEHCPFHSDKTLNLWCNEHDKIICYKCVQEEHSNCTSIISIEQAIIEVQEGTQILDLKKETLELMHNMEKIMGELNNALSESLTEKQKIKDKISEIRKQINSHLDYIEVKILSEVEETCKDYTQNTNETVCSMRHMYEDLTTWRHKIGSVRPHQIDSNIFRTLKFVKLETERQKAVVEDVQKKAITRKMEFRPSEEVINFPNLVHSMGILDVTDTVHTYFRSDSDRCISLLKSFSSSQLGEDMRVFRCCFIPNNRLLFCAFNENCLYSCKTDGSDVIVMYLDHQPLGVAMCDSKHAVVTFGSGIQLIDTQTMTVVKLITDDGNFWAVCTLGEKMWVRSQGWTLSNIDKDNGRIIKQIKTLFDPRDTFMNKYGDIFCSSNYGDKVYMVTSTGQQKEFYSSHDLKLPKGVAVDSKGNVYVAGYITYNIHKISSKGEGEVILSFEDGIKQPRGLSYNGETNELLVILDDGKTVHIYKTH</sequence>
<evidence type="ECO:0000256" key="1">
    <source>
        <dbReference type="PROSITE-ProRule" id="PRU00024"/>
    </source>
</evidence>
<dbReference type="PANTHER" id="PTHR25462:SF305">
    <property type="entry name" value="RING-TYPE DOMAIN-CONTAINING PROTEIN"/>
    <property type="match status" value="1"/>
</dbReference>
<dbReference type="InterPro" id="IPR047153">
    <property type="entry name" value="TRIM45/56/19-like"/>
</dbReference>
<dbReference type="Gene3D" id="2.120.10.30">
    <property type="entry name" value="TolB, C-terminal domain"/>
    <property type="match status" value="1"/>
</dbReference>
<dbReference type="InterPro" id="IPR011042">
    <property type="entry name" value="6-blade_b-propeller_TolB-like"/>
</dbReference>
<dbReference type="GO" id="GO:0061630">
    <property type="term" value="F:ubiquitin protein ligase activity"/>
    <property type="evidence" value="ECO:0007669"/>
    <property type="project" value="TreeGrafter"/>
</dbReference>
<feature type="domain" description="B box-type" evidence="2">
    <location>
        <begin position="1"/>
        <end position="49"/>
    </location>
</feature>
<dbReference type="EMBL" id="UYJE01005671">
    <property type="protein sequence ID" value="VDI39298.1"/>
    <property type="molecule type" value="Genomic_DNA"/>
</dbReference>
<dbReference type="GO" id="GO:0008270">
    <property type="term" value="F:zinc ion binding"/>
    <property type="evidence" value="ECO:0007669"/>
    <property type="project" value="UniProtKB-KW"/>
</dbReference>
<dbReference type="InterPro" id="IPR010620">
    <property type="entry name" value="SBBP_repeat"/>
</dbReference>
<dbReference type="PROSITE" id="PS50119">
    <property type="entry name" value="ZF_BBOX"/>
    <property type="match status" value="2"/>
</dbReference>
<dbReference type="InterPro" id="IPR000315">
    <property type="entry name" value="Znf_B-box"/>
</dbReference>
<dbReference type="SUPFAM" id="SSF63829">
    <property type="entry name" value="Calcium-dependent phosphotriesterase"/>
    <property type="match status" value="1"/>
</dbReference>
<dbReference type="SUPFAM" id="SSF57845">
    <property type="entry name" value="B-box zinc-binding domain"/>
    <property type="match status" value="1"/>
</dbReference>
<comment type="caution">
    <text evidence="3">The sequence shown here is derived from an EMBL/GenBank/DDBJ whole genome shotgun (WGS) entry which is preliminary data.</text>
</comment>
<evidence type="ECO:0000259" key="2">
    <source>
        <dbReference type="PROSITE" id="PS50119"/>
    </source>
</evidence>
<accession>A0A8B6ESU3</accession>
<dbReference type="Proteomes" id="UP000596742">
    <property type="component" value="Unassembled WGS sequence"/>
</dbReference>
<keyword evidence="4" id="KW-1185">Reference proteome</keyword>
<name>A0A8B6ESU3_MYTGA</name>
<keyword evidence="1" id="KW-0863">Zinc-finger</keyword>
<reference evidence="3" key="1">
    <citation type="submission" date="2018-11" db="EMBL/GenBank/DDBJ databases">
        <authorList>
            <person name="Alioto T."/>
            <person name="Alioto T."/>
        </authorList>
    </citation>
    <scope>NUCLEOTIDE SEQUENCE</scope>
</reference>
<evidence type="ECO:0000313" key="4">
    <source>
        <dbReference type="Proteomes" id="UP000596742"/>
    </source>
</evidence>
<proteinExistence type="predicted"/>
<dbReference type="GO" id="GO:0005654">
    <property type="term" value="C:nucleoplasm"/>
    <property type="evidence" value="ECO:0007669"/>
    <property type="project" value="TreeGrafter"/>
</dbReference>
<dbReference type="PANTHER" id="PTHR25462">
    <property type="entry name" value="BONUS, ISOFORM C-RELATED"/>
    <property type="match status" value="1"/>
</dbReference>
<dbReference type="Gene3D" id="3.30.160.60">
    <property type="entry name" value="Classic Zinc Finger"/>
    <property type="match status" value="1"/>
</dbReference>